<proteinExistence type="predicted"/>
<reference evidence="1 2" key="1">
    <citation type="submission" date="2016-02" db="EMBL/GenBank/DDBJ databases">
        <authorList>
            <consortium name="Pathogen Informatics"/>
        </authorList>
    </citation>
    <scope>NUCLEOTIDE SEQUENCE [LARGE SCALE GENOMIC DNA]</scope>
    <source>
        <strain evidence="1 2">RC20</strain>
    </source>
</reference>
<evidence type="ECO:0000313" key="2">
    <source>
        <dbReference type="Proteomes" id="UP000069632"/>
    </source>
</evidence>
<accession>A0A128ERK1</accession>
<dbReference type="RefSeq" id="WP_075494823.1">
    <property type="nucleotide sequence ID" value="NZ_CP053844.1"/>
</dbReference>
<dbReference type="Proteomes" id="UP000069632">
    <property type="component" value="Unassembled WGS sequence"/>
</dbReference>
<dbReference type="OrthoDB" id="5298826at2"/>
<dbReference type="EMBL" id="FIZP01000002">
    <property type="protein sequence ID" value="CZE46941.1"/>
    <property type="molecule type" value="Genomic_DNA"/>
</dbReference>
<organism evidence="1 2">
    <name type="scientific">Campylobacter geochelonis</name>
    <dbReference type="NCBI Taxonomy" id="1780362"/>
    <lineage>
        <taxon>Bacteria</taxon>
        <taxon>Pseudomonadati</taxon>
        <taxon>Campylobacterota</taxon>
        <taxon>Epsilonproteobacteria</taxon>
        <taxon>Campylobacterales</taxon>
        <taxon>Campylobacteraceae</taxon>
        <taxon>Campylobacter</taxon>
    </lineage>
</organism>
<dbReference type="AlphaFoldDB" id="A0A128ERK1"/>
<sequence length="204" mass="24065">MPIKTPTELGKELGKKAKELNQILAEIGFIEDCNQGWRLTQKGKANGGIQNNYKGNLSVYWDENVKNNKILINALNPSIETKDSEELDFRTKFKAEYRTQSGHFVRSRAEVIIADYLYHSYIMFAYERRVPIEADMYCDFFLPKCEVYIEFWGYEDDEKYTTRKRKKIEIYQKESLNLIQIDNKSINNLDDFLPKELLKFGMKI</sequence>
<protein>
    <submittedName>
        <fullName evidence="1">Uncharacterized protein</fullName>
    </submittedName>
</protein>
<gene>
    <name evidence="1" type="ORF">ERS672216_00633</name>
</gene>
<keyword evidence="2" id="KW-1185">Reference proteome</keyword>
<evidence type="ECO:0000313" key="1">
    <source>
        <dbReference type="EMBL" id="CZE46941.1"/>
    </source>
</evidence>
<dbReference type="Gene3D" id="3.40.960.10">
    <property type="entry name" value="VSR Endonuclease"/>
    <property type="match status" value="1"/>
</dbReference>
<name>A0A128ERK1_9BACT</name>